<name>A0A4C1Z2V5_EUMVA</name>
<protein>
    <submittedName>
        <fullName evidence="1">Uncharacterized protein</fullName>
    </submittedName>
</protein>
<dbReference type="Proteomes" id="UP000299102">
    <property type="component" value="Unassembled WGS sequence"/>
</dbReference>
<reference evidence="1 2" key="1">
    <citation type="journal article" date="2019" name="Commun. Biol.">
        <title>The bagworm genome reveals a unique fibroin gene that provides high tensile strength.</title>
        <authorList>
            <person name="Kono N."/>
            <person name="Nakamura H."/>
            <person name="Ohtoshi R."/>
            <person name="Tomita M."/>
            <person name="Numata K."/>
            <person name="Arakawa K."/>
        </authorList>
    </citation>
    <scope>NUCLEOTIDE SEQUENCE [LARGE SCALE GENOMIC DNA]</scope>
</reference>
<comment type="caution">
    <text evidence="1">The sequence shown here is derived from an EMBL/GenBank/DDBJ whole genome shotgun (WGS) entry which is preliminary data.</text>
</comment>
<evidence type="ECO:0000313" key="2">
    <source>
        <dbReference type="Proteomes" id="UP000299102"/>
    </source>
</evidence>
<dbReference type="AlphaFoldDB" id="A0A4C1Z2V5"/>
<dbReference type="EMBL" id="BGZK01001513">
    <property type="protein sequence ID" value="GBP81483.1"/>
    <property type="molecule type" value="Genomic_DNA"/>
</dbReference>
<proteinExistence type="predicted"/>
<keyword evidence="2" id="KW-1185">Reference proteome</keyword>
<organism evidence="1 2">
    <name type="scientific">Eumeta variegata</name>
    <name type="common">Bagworm moth</name>
    <name type="synonym">Eumeta japonica</name>
    <dbReference type="NCBI Taxonomy" id="151549"/>
    <lineage>
        <taxon>Eukaryota</taxon>
        <taxon>Metazoa</taxon>
        <taxon>Ecdysozoa</taxon>
        <taxon>Arthropoda</taxon>
        <taxon>Hexapoda</taxon>
        <taxon>Insecta</taxon>
        <taxon>Pterygota</taxon>
        <taxon>Neoptera</taxon>
        <taxon>Endopterygota</taxon>
        <taxon>Lepidoptera</taxon>
        <taxon>Glossata</taxon>
        <taxon>Ditrysia</taxon>
        <taxon>Tineoidea</taxon>
        <taxon>Psychidae</taxon>
        <taxon>Oiketicinae</taxon>
        <taxon>Eumeta</taxon>
    </lineage>
</organism>
<accession>A0A4C1Z2V5</accession>
<sequence length="78" mass="9110">MPESSGRVEFSRELRRNNYNWVSAESLRYEEIGVSACRRPLPPARSREIIDNRRVNGRADPRTPKRFLLITTCRAYAT</sequence>
<evidence type="ECO:0000313" key="1">
    <source>
        <dbReference type="EMBL" id="GBP81483.1"/>
    </source>
</evidence>
<gene>
    <name evidence="1" type="ORF">EVAR_86164_1</name>
</gene>